<proteinExistence type="predicted"/>
<dbReference type="PROSITE" id="PS50005">
    <property type="entry name" value="TPR"/>
    <property type="match status" value="1"/>
</dbReference>
<dbReference type="InterPro" id="IPR011990">
    <property type="entry name" value="TPR-like_helical_dom_sf"/>
</dbReference>
<dbReference type="Gene3D" id="1.25.40.10">
    <property type="entry name" value="Tetratricopeptide repeat domain"/>
    <property type="match status" value="2"/>
</dbReference>
<dbReference type="RefSeq" id="WP_168038320.1">
    <property type="nucleotide sequence ID" value="NZ_JAATJH010000004.1"/>
</dbReference>
<dbReference type="SMART" id="SM00028">
    <property type="entry name" value="TPR"/>
    <property type="match status" value="4"/>
</dbReference>
<dbReference type="Proteomes" id="UP000770785">
    <property type="component" value="Unassembled WGS sequence"/>
</dbReference>
<organism evidence="4 5">
    <name type="scientific">Neolewinella antarctica</name>
    <dbReference type="NCBI Taxonomy" id="442734"/>
    <lineage>
        <taxon>Bacteria</taxon>
        <taxon>Pseudomonadati</taxon>
        <taxon>Bacteroidota</taxon>
        <taxon>Saprospiria</taxon>
        <taxon>Saprospirales</taxon>
        <taxon>Lewinellaceae</taxon>
        <taxon>Neolewinella</taxon>
    </lineage>
</organism>
<dbReference type="EMBL" id="JAATJH010000004">
    <property type="protein sequence ID" value="NJC27332.1"/>
    <property type="molecule type" value="Genomic_DNA"/>
</dbReference>
<keyword evidence="1" id="KW-0677">Repeat</keyword>
<dbReference type="InterPro" id="IPR019734">
    <property type="entry name" value="TPR_rpt"/>
</dbReference>
<gene>
    <name evidence="4" type="ORF">GGR27_002845</name>
</gene>
<dbReference type="InterPro" id="IPR050498">
    <property type="entry name" value="Ycf3"/>
</dbReference>
<protein>
    <submittedName>
        <fullName evidence="4">Tetratricopeptide (TPR) repeat protein</fullName>
    </submittedName>
</protein>
<reference evidence="4 5" key="1">
    <citation type="submission" date="2020-03" db="EMBL/GenBank/DDBJ databases">
        <title>Genomic Encyclopedia of Type Strains, Phase IV (KMG-IV): sequencing the most valuable type-strain genomes for metagenomic binning, comparative biology and taxonomic classification.</title>
        <authorList>
            <person name="Goeker M."/>
        </authorList>
    </citation>
    <scope>NUCLEOTIDE SEQUENCE [LARGE SCALE GENOMIC DNA]</scope>
    <source>
        <strain evidence="4 5">DSM 105096</strain>
    </source>
</reference>
<accession>A0ABX0XF18</accession>
<sequence length="342" mass="39750">MSEYKIIIAGQLEFGNQRVYTQVYEQYLHRMEHYYKDDILLKPEGYFKEEELSLVVPRTVLTGSERHWMNTLNLLQRVVDFSIAGSLNLWRLDAGKMIDHHLLEPKSERTTVQIFNKGRELIEQSDQESKASELMTKVVKRFARHSQAYERRGFINLKLGNIDDALYDYNKSLSINPAMPEAHYGRGIIYSRRESWEEAATDYEAVTKNTIPYQPLYWMAQVALGDAYLELGRPNDALRVYNMFFKRKQRLSTLDRYTRRVNFEYAKLLANAKRFDEAYGGFKQALEAQEDPKAPTTEEIHFHYGKALEEGGKKTEAAKQFKLAGKDFPQAVETTKALELSA</sequence>
<evidence type="ECO:0000256" key="2">
    <source>
        <dbReference type="ARBA" id="ARBA00022803"/>
    </source>
</evidence>
<name>A0ABX0XF18_9BACT</name>
<dbReference type="SUPFAM" id="SSF48452">
    <property type="entry name" value="TPR-like"/>
    <property type="match status" value="1"/>
</dbReference>
<evidence type="ECO:0000256" key="1">
    <source>
        <dbReference type="ARBA" id="ARBA00022737"/>
    </source>
</evidence>
<dbReference type="PANTHER" id="PTHR44858">
    <property type="entry name" value="TETRATRICOPEPTIDE REPEAT PROTEIN 6"/>
    <property type="match status" value="1"/>
</dbReference>
<comment type="caution">
    <text evidence="4">The sequence shown here is derived from an EMBL/GenBank/DDBJ whole genome shotgun (WGS) entry which is preliminary data.</text>
</comment>
<dbReference type="PANTHER" id="PTHR44858:SF1">
    <property type="entry name" value="UDP-N-ACETYLGLUCOSAMINE--PEPTIDE N-ACETYLGLUCOSAMINYLTRANSFERASE SPINDLY-RELATED"/>
    <property type="match status" value="1"/>
</dbReference>
<evidence type="ECO:0000256" key="3">
    <source>
        <dbReference type="PROSITE-ProRule" id="PRU00339"/>
    </source>
</evidence>
<dbReference type="Pfam" id="PF13414">
    <property type="entry name" value="TPR_11"/>
    <property type="match status" value="1"/>
</dbReference>
<evidence type="ECO:0000313" key="5">
    <source>
        <dbReference type="Proteomes" id="UP000770785"/>
    </source>
</evidence>
<keyword evidence="2 3" id="KW-0802">TPR repeat</keyword>
<feature type="repeat" description="TPR" evidence="3">
    <location>
        <begin position="146"/>
        <end position="179"/>
    </location>
</feature>
<keyword evidence="5" id="KW-1185">Reference proteome</keyword>
<evidence type="ECO:0000313" key="4">
    <source>
        <dbReference type="EMBL" id="NJC27332.1"/>
    </source>
</evidence>